<organism evidence="4 5">
    <name type="scientific">Sulfurisphaera ohwakuensis</name>
    <dbReference type="NCBI Taxonomy" id="69656"/>
    <lineage>
        <taxon>Archaea</taxon>
        <taxon>Thermoproteota</taxon>
        <taxon>Thermoprotei</taxon>
        <taxon>Sulfolobales</taxon>
        <taxon>Sulfolobaceae</taxon>
        <taxon>Sulfurisphaera</taxon>
    </lineage>
</organism>
<dbReference type="EMBL" id="JACHFY010000001">
    <property type="protein sequence ID" value="MBB5252702.1"/>
    <property type="molecule type" value="Genomic_DNA"/>
</dbReference>
<dbReference type="GO" id="GO:0016874">
    <property type="term" value="F:ligase activity"/>
    <property type="evidence" value="ECO:0007669"/>
    <property type="project" value="UniProtKB-KW"/>
</dbReference>
<feature type="active site" description="Proton donor" evidence="2">
    <location>
        <position position="39"/>
    </location>
</feature>
<evidence type="ECO:0000313" key="4">
    <source>
        <dbReference type="EMBL" id="MBB5252702.1"/>
    </source>
</evidence>
<keyword evidence="4" id="KW-0436">Ligase</keyword>
<dbReference type="HAMAP" id="MF_01940">
    <property type="entry name" value="RNA_CPDase"/>
    <property type="match status" value="1"/>
</dbReference>
<dbReference type="InterPro" id="IPR009097">
    <property type="entry name" value="Cyclic_Pdiesterase"/>
</dbReference>
<dbReference type="Proteomes" id="UP000582213">
    <property type="component" value="Unassembled WGS sequence"/>
</dbReference>
<evidence type="ECO:0000256" key="1">
    <source>
        <dbReference type="ARBA" id="ARBA00022801"/>
    </source>
</evidence>
<reference evidence="4 5" key="1">
    <citation type="submission" date="2020-08" db="EMBL/GenBank/DDBJ databases">
        <title>Genomic Encyclopedia of Type Strains, Phase IV (KMG-IV): sequencing the most valuable type-strain genomes for metagenomic binning, comparative biology and taxonomic classification.</title>
        <authorList>
            <person name="Goeker M."/>
        </authorList>
    </citation>
    <scope>NUCLEOTIDE SEQUENCE [LARGE SCALE GENOMIC DNA]</scope>
    <source>
        <strain evidence="4 5">DSM 12421</strain>
    </source>
</reference>
<dbReference type="GO" id="GO:0008664">
    <property type="term" value="F:RNA 2',3'-cyclic 3'-phosphodiesterase activity"/>
    <property type="evidence" value="ECO:0007669"/>
    <property type="project" value="UniProtKB-EC"/>
</dbReference>
<dbReference type="AlphaFoldDB" id="A0A7J9RR18"/>
<dbReference type="InterPro" id="IPR004175">
    <property type="entry name" value="RNA_CPDase"/>
</dbReference>
<accession>A0A7J9RR18</accession>
<protein>
    <recommendedName>
        <fullName evidence="2">RNA 2',3'-cyclic phosphodiesterase</fullName>
        <shortName evidence="2">RNA 2',3'-CPDase</shortName>
        <ecNumber evidence="2">3.1.4.58</ecNumber>
    </recommendedName>
</protein>
<feature type="short sequence motif" description="HXTX 2" evidence="2">
    <location>
        <begin position="125"/>
        <end position="128"/>
    </location>
</feature>
<evidence type="ECO:0000313" key="5">
    <source>
        <dbReference type="Proteomes" id="UP000582213"/>
    </source>
</evidence>
<feature type="short sequence motif" description="HXTX 1" evidence="2">
    <location>
        <begin position="39"/>
        <end position="42"/>
    </location>
</feature>
<comment type="catalytic activity">
    <reaction evidence="2">
        <text>a 3'-end 2',3'-cyclophospho-ribonucleotide-RNA + H2O = a 3'-end 2'-phospho-ribonucleotide-RNA + H(+)</text>
        <dbReference type="Rhea" id="RHEA:11828"/>
        <dbReference type="Rhea" id="RHEA-COMP:10464"/>
        <dbReference type="Rhea" id="RHEA-COMP:17353"/>
        <dbReference type="ChEBI" id="CHEBI:15377"/>
        <dbReference type="ChEBI" id="CHEBI:15378"/>
        <dbReference type="ChEBI" id="CHEBI:83064"/>
        <dbReference type="ChEBI" id="CHEBI:173113"/>
        <dbReference type="EC" id="3.1.4.58"/>
    </reaction>
</comment>
<dbReference type="NCBIfam" id="TIGR02258">
    <property type="entry name" value="2_5_ligase"/>
    <property type="match status" value="1"/>
</dbReference>
<name>A0A7J9RR18_SULOH</name>
<dbReference type="PANTHER" id="PTHR35561:SF1">
    <property type="entry name" value="RNA 2',3'-CYCLIC PHOSPHODIESTERASE"/>
    <property type="match status" value="1"/>
</dbReference>
<dbReference type="SUPFAM" id="SSF55144">
    <property type="entry name" value="LigT-like"/>
    <property type="match status" value="1"/>
</dbReference>
<feature type="active site" description="Proton acceptor" evidence="2">
    <location>
        <position position="125"/>
    </location>
</feature>
<proteinExistence type="inferred from homology"/>
<sequence length="195" mass="21923">MIRLFTAVDIPQFPKVLEFMEAVKRTGADVKLVEPYNIHITLVFIGEIQENKLDLVKEAVARIDFQSFKIKLKGAGAFPNLSRPRVVWIGIEGGLQQLRTIRGNLLKELLARGIRPEDEKEFTPHLTIGRVKGPSNMINLVNVINEYQNTEFGEIVVNKIILFKSTLTPKGPIYDPLLEVTSNDNRGGSPKESKT</sequence>
<dbReference type="InterPro" id="IPR014051">
    <property type="entry name" value="Phosphoesterase_HXTX"/>
</dbReference>
<comment type="caution">
    <text evidence="4">The sequence shown here is derived from an EMBL/GenBank/DDBJ whole genome shotgun (WGS) entry which is preliminary data.</text>
</comment>
<dbReference type="PANTHER" id="PTHR35561">
    <property type="entry name" value="RNA 2',3'-CYCLIC PHOSPHODIESTERASE"/>
    <property type="match status" value="1"/>
</dbReference>
<evidence type="ECO:0000256" key="2">
    <source>
        <dbReference type="HAMAP-Rule" id="MF_01940"/>
    </source>
</evidence>
<evidence type="ECO:0000259" key="3">
    <source>
        <dbReference type="Pfam" id="PF02834"/>
    </source>
</evidence>
<gene>
    <name evidence="4" type="ORF">HNQ62_000420</name>
</gene>
<dbReference type="Pfam" id="PF02834">
    <property type="entry name" value="LigT_PEase"/>
    <property type="match status" value="2"/>
</dbReference>
<comment type="function">
    <text evidence="2">Hydrolyzes RNA 2',3'-cyclic phosphodiester to an RNA 2'-phosphomonoester.</text>
</comment>
<feature type="domain" description="Phosphoesterase HXTX" evidence="3">
    <location>
        <begin position="16"/>
        <end position="88"/>
    </location>
</feature>
<dbReference type="Gene3D" id="3.90.1140.10">
    <property type="entry name" value="Cyclic phosphodiesterase"/>
    <property type="match status" value="1"/>
</dbReference>
<feature type="domain" description="Phosphoesterase HXTX" evidence="3">
    <location>
        <begin position="95"/>
        <end position="174"/>
    </location>
</feature>
<comment type="similarity">
    <text evidence="2">Belongs to the 2H phosphoesterase superfamily. ThpR family.</text>
</comment>
<dbReference type="GO" id="GO:0004113">
    <property type="term" value="F:2',3'-cyclic-nucleotide 3'-phosphodiesterase activity"/>
    <property type="evidence" value="ECO:0007669"/>
    <property type="project" value="InterPro"/>
</dbReference>
<dbReference type="EC" id="3.1.4.58" evidence="2"/>
<keyword evidence="1 2" id="KW-0378">Hydrolase</keyword>